<evidence type="ECO:0000313" key="6">
    <source>
        <dbReference type="Proteomes" id="UP000202445"/>
    </source>
</evidence>
<feature type="domain" description="GIY-YIG" evidence="4">
    <location>
        <begin position="2"/>
        <end position="87"/>
    </location>
</feature>
<evidence type="ECO:0000256" key="2">
    <source>
        <dbReference type="ARBA" id="ARBA00022842"/>
    </source>
</evidence>
<dbReference type="OrthoDB" id="6261at10239"/>
<organism evidence="5 6">
    <name type="scientific">Pseudomonas phage vB_PaeM_MAG1</name>
    <dbReference type="NCBI Taxonomy" id="1639815"/>
    <lineage>
        <taxon>Viruses</taxon>
        <taxon>Duplodnaviria</taxon>
        <taxon>Heunggongvirae</taxon>
        <taxon>Uroviricota</taxon>
        <taxon>Caudoviricetes</taxon>
        <taxon>Vandenendeviridae</taxon>
        <taxon>Skurskavirinae</taxon>
        <taxon>Pakpunavirus</taxon>
        <taxon>Pakpunavirus MAG1</taxon>
    </lineage>
</organism>
<evidence type="ECO:0000256" key="3">
    <source>
        <dbReference type="SAM" id="MobiDB-lite"/>
    </source>
</evidence>
<dbReference type="SUPFAM" id="SSF64496">
    <property type="entry name" value="DNA-binding domain of intron-encoded endonucleases"/>
    <property type="match status" value="1"/>
</dbReference>
<dbReference type="InterPro" id="IPR000305">
    <property type="entry name" value="GIY-YIG_endonuc"/>
</dbReference>
<dbReference type="PROSITE" id="PS50164">
    <property type="entry name" value="GIY_YIG"/>
    <property type="match status" value="1"/>
</dbReference>
<accession>A0A172EK50</accession>
<dbReference type="EMBL" id="KR052143">
    <property type="protein sequence ID" value="ALA12093.1"/>
    <property type="molecule type" value="Genomic_DNA"/>
</dbReference>
<feature type="compositionally biased region" description="Basic and acidic residues" evidence="3">
    <location>
        <begin position="171"/>
        <end position="197"/>
    </location>
</feature>
<evidence type="ECO:0000313" key="5">
    <source>
        <dbReference type="EMBL" id="ALA12093.1"/>
    </source>
</evidence>
<comment type="cofactor">
    <cofactor evidence="1">
        <name>Mg(2+)</name>
        <dbReference type="ChEBI" id="CHEBI:18420"/>
    </cofactor>
</comment>
<dbReference type="GeneID" id="29057954"/>
<name>A0A172EK50_9CAUD</name>
<dbReference type="InterPro" id="IPR035901">
    <property type="entry name" value="GIY-YIG_endonuc_sf"/>
</dbReference>
<gene>
    <name evidence="5" type="ORF">vB_PaeM_MAG1_113</name>
</gene>
<dbReference type="Gene3D" id="3.40.1440.10">
    <property type="entry name" value="GIY-YIG endonuclease"/>
    <property type="match status" value="1"/>
</dbReference>
<dbReference type="Proteomes" id="UP000202445">
    <property type="component" value="Segment"/>
</dbReference>
<reference evidence="5 6" key="1">
    <citation type="submission" date="2015-04" db="EMBL/GenBank/DDBJ databases">
        <title>Analysis of the newly isolated bacteriophage vB-PaeM_MAG1 which is able to infect clinical Pseudomonas aeruginosa isolates.</title>
        <authorList>
            <person name="Kwiatek M."/>
            <person name="Parasion S."/>
            <person name="Miziak L."/>
            <person name="Gryko R."/>
            <person name="Lobocka M.B."/>
        </authorList>
    </citation>
    <scope>NUCLEOTIDE SEQUENCE [LARGE SCALE GENOMIC DNA]</scope>
</reference>
<dbReference type="SMART" id="SM00465">
    <property type="entry name" value="GIYc"/>
    <property type="match status" value="1"/>
</dbReference>
<dbReference type="RefSeq" id="YP_009287409.1">
    <property type="nucleotide sequence ID" value="NC_031073.1"/>
</dbReference>
<dbReference type="SUPFAM" id="SSF82771">
    <property type="entry name" value="GIY-YIG endonuclease"/>
    <property type="match status" value="1"/>
</dbReference>
<protein>
    <submittedName>
        <fullName evidence="5">GIY-YIG catalytic domain protein</fullName>
    </submittedName>
</protein>
<proteinExistence type="predicted"/>
<dbReference type="CDD" id="cd10443">
    <property type="entry name" value="GIY-YIG_HE_Tlr8p_PBC-V_like"/>
    <property type="match status" value="1"/>
</dbReference>
<evidence type="ECO:0000256" key="1">
    <source>
        <dbReference type="ARBA" id="ARBA00001946"/>
    </source>
</evidence>
<keyword evidence="2" id="KW-0460">Magnesium</keyword>
<keyword evidence="6" id="KW-1185">Reference proteome</keyword>
<dbReference type="KEGG" id="vg:29057954"/>
<evidence type="ECO:0000259" key="4">
    <source>
        <dbReference type="PROSITE" id="PS50164"/>
    </source>
</evidence>
<feature type="region of interest" description="Disordered" evidence="3">
    <location>
        <begin position="171"/>
        <end position="218"/>
    </location>
</feature>
<sequence>MRILYLYKITNRCNDKTYIGVTFDPKRRWQQHQYESSNCVKLRRAIAKYGKDNFKFEVICSGTEEYILDLESKAVIAYDSIQEGYNTIPGGNRRGISLEEDTKAKISEGLVRYYEVNESANKGRKVASRSDDEPLCVFGFWFPNVRTAIEVLGINRKTIYSRRSNGTLHLESRPLKVESRPARGSEQDRKNRSDSMKGKNAGRSNGMYGKKNPSRAKSVSIEGVVYESITAAVRHTGYTKSQIEKRLSKGVDGFKYVP</sequence>
<dbReference type="Pfam" id="PF01541">
    <property type="entry name" value="GIY-YIG"/>
    <property type="match status" value="1"/>
</dbReference>